<keyword evidence="4 7" id="KW-0799">Topoisomerase</keyword>
<keyword evidence="6 7" id="KW-0413">Isomerase</keyword>
<dbReference type="InterPro" id="IPR013758">
    <property type="entry name" value="Topo_IIA_A/C_ab"/>
</dbReference>
<dbReference type="SUPFAM" id="SSF101904">
    <property type="entry name" value="GyrA/ParC C-terminal domain-like"/>
    <property type="match status" value="1"/>
</dbReference>
<dbReference type="Gene3D" id="3.90.199.10">
    <property type="entry name" value="Topoisomerase II, domain 5"/>
    <property type="match status" value="1"/>
</dbReference>
<dbReference type="GO" id="GO:0006265">
    <property type="term" value="P:DNA topological change"/>
    <property type="evidence" value="ECO:0007669"/>
    <property type="project" value="UniProtKB-UniRule"/>
</dbReference>
<dbReference type="GO" id="GO:0003918">
    <property type="term" value="F:DNA topoisomerase type II (double strand cut, ATP-hydrolyzing) activity"/>
    <property type="evidence" value="ECO:0007669"/>
    <property type="project" value="UniProtKB-EC"/>
</dbReference>
<evidence type="ECO:0000256" key="5">
    <source>
        <dbReference type="ARBA" id="ARBA00023125"/>
    </source>
</evidence>
<dbReference type="Pfam" id="PF03989">
    <property type="entry name" value="DNA_gyraseA_C"/>
    <property type="match status" value="6"/>
</dbReference>
<dbReference type="Gene3D" id="2.120.10.90">
    <property type="entry name" value="DNA gyrase/topoisomerase IV, subunit A, C-terminal"/>
    <property type="match status" value="1"/>
</dbReference>
<proteinExistence type="inferred from homology"/>
<evidence type="ECO:0000256" key="7">
    <source>
        <dbReference type="PROSITE-ProRule" id="PRU01384"/>
    </source>
</evidence>
<organism evidence="10">
    <name type="scientific">Aureoumbra lagunensis</name>
    <dbReference type="NCBI Taxonomy" id="44058"/>
    <lineage>
        <taxon>Eukaryota</taxon>
        <taxon>Sar</taxon>
        <taxon>Stramenopiles</taxon>
        <taxon>Ochrophyta</taxon>
        <taxon>Pelagophyceae</taxon>
        <taxon>Pelagomonadales</taxon>
        <taxon>Aureoumbra</taxon>
    </lineage>
</organism>
<dbReference type="PANTHER" id="PTHR43493">
    <property type="entry name" value="DNA GYRASE/TOPOISOMERASE SUBUNIT A"/>
    <property type="match status" value="1"/>
</dbReference>
<dbReference type="InterPro" id="IPR002205">
    <property type="entry name" value="Topo_IIA_dom_A"/>
</dbReference>
<dbReference type="PROSITE" id="PS52040">
    <property type="entry name" value="TOPO_IIA"/>
    <property type="match status" value="1"/>
</dbReference>
<comment type="catalytic activity">
    <reaction evidence="1 7">
        <text>ATP-dependent breakage, passage and rejoining of double-stranded DNA.</text>
        <dbReference type="EC" id="5.6.2.2"/>
    </reaction>
</comment>
<dbReference type="PANTHER" id="PTHR43493:SF5">
    <property type="entry name" value="DNA GYRASE SUBUNIT A, CHLOROPLASTIC_MITOCHONDRIAL"/>
    <property type="match status" value="1"/>
</dbReference>
<evidence type="ECO:0000256" key="3">
    <source>
        <dbReference type="ARBA" id="ARBA00012895"/>
    </source>
</evidence>
<evidence type="ECO:0000259" key="9">
    <source>
        <dbReference type="PROSITE" id="PS52040"/>
    </source>
</evidence>
<feature type="active site" description="O-(5'-phospho-DNA)-tyrosine intermediate" evidence="7">
    <location>
        <position position="191"/>
    </location>
</feature>
<dbReference type="GO" id="GO:0009330">
    <property type="term" value="C:DNA topoisomerase type II (double strand cut, ATP-hydrolyzing) complex"/>
    <property type="evidence" value="ECO:0007669"/>
    <property type="project" value="TreeGrafter"/>
</dbReference>
<dbReference type="GO" id="GO:0005524">
    <property type="term" value="F:ATP binding"/>
    <property type="evidence" value="ECO:0007669"/>
    <property type="project" value="InterPro"/>
</dbReference>
<sequence>MRLMMRSFVAVSYLVLSTVGFVLSPPCSLFSRRMSIDAVNKKKKTLKTNKRNTRARINSSSLLRKEEAKKMPLARELEIVPLEREMESSFLRYALSTILGRALPDARDGLKPVHRRILFAMRELGLRPNGPYRKCARVVGEVLGKFHPHGDASVYDALVRLAQPFSSACPLIDGHGNFGSVDADPPAAMRYTECRLTHLAFDALLNRADLGTADNKGLPFHGGISVDMISNFDDSDREPIVLPSRLPLLLINGATGIAVGMSTNIPPHNLGEICMAASEIVNSRISKCDSDLSQKLATIVPGPDFPTGGQLIDDGRSLATLYATGQASVTLRAKLHIEPISSKNKKVLIVATEIPYQVTKSDLVAKAAELINAKKLEGIVDLRDESDRDGMRIVFELKKDANPLGVKAALFQLTKLQVSVPANIVAVVSKPDGSSAGTVPKRLSLQAALDLWLDFRFECIRNRVAFQERNKAKRRSIVVALLAAVSMLDQVIALIRNAKNSTEAAPQISTLLGNLDQDQINAVLSLRLSALTRLESDQLQAELSVLDAELAQLRELLSNDDAVYKNILIELDELHVKYALPRRTEIIIESLDAENKVTPAVPNGLSAILVGRNGYVKRVPLAELSRQVRGGRGRALLRDGDLIDHVLTCHDHDTLLCFAETGVAYAVDAFHIPKCGRTAKGTPLAKLIPALPDGPDYANFEKRLQSIVAVSRSEDKENSFLVLLTRNGLLKKTPLAAFRELTARGLVAISLKEQDTLGWAKLCTDDDELVLATRSGNLIKFPALELRETTRQALGSRAIRLRQDDRIAAMDVLSPNQDTVLLVTRHGYGKRVLAQDFERTKRLTTGIKATSFKQPNDTLASICCCTESDDIIIATRRGLIVRQSAQGVSLQKRFSTGVVLQRNTDGEQDPVAELSILPPDLAAASSDEETLQQQEDHELVAL</sequence>
<keyword evidence="5 7" id="KW-0238">DNA-binding</keyword>
<evidence type="ECO:0000256" key="8">
    <source>
        <dbReference type="SAM" id="MobiDB-lite"/>
    </source>
</evidence>
<dbReference type="FunFam" id="3.30.1360.40:FF:000002">
    <property type="entry name" value="DNA gyrase subunit A"/>
    <property type="match status" value="1"/>
</dbReference>
<feature type="region of interest" description="Disordered" evidence="8">
    <location>
        <begin position="923"/>
        <end position="942"/>
    </location>
</feature>
<dbReference type="Pfam" id="PF00521">
    <property type="entry name" value="DNA_topoisoIV"/>
    <property type="match status" value="1"/>
</dbReference>
<dbReference type="EC" id="5.6.2.2" evidence="3"/>
<dbReference type="EMBL" id="HBIJ01008050">
    <property type="protein sequence ID" value="CAE0364923.1"/>
    <property type="molecule type" value="Transcribed_RNA"/>
</dbReference>
<evidence type="ECO:0000256" key="6">
    <source>
        <dbReference type="ARBA" id="ARBA00023235"/>
    </source>
</evidence>
<evidence type="ECO:0000256" key="1">
    <source>
        <dbReference type="ARBA" id="ARBA00000185"/>
    </source>
</evidence>
<comment type="similarity">
    <text evidence="2">Belongs to the type II topoisomerase GyrA/ParC subunit family.</text>
</comment>
<dbReference type="SMART" id="SM00434">
    <property type="entry name" value="TOP4c"/>
    <property type="match status" value="1"/>
</dbReference>
<protein>
    <recommendedName>
        <fullName evidence="3">DNA topoisomerase (ATP-hydrolyzing)</fullName>
        <ecNumber evidence="3">5.6.2.2</ecNumber>
    </recommendedName>
</protein>
<dbReference type="InterPro" id="IPR013757">
    <property type="entry name" value="Topo_IIA_A_a_sf"/>
</dbReference>
<dbReference type="Gene3D" id="3.30.1360.40">
    <property type="match status" value="1"/>
</dbReference>
<dbReference type="InterPro" id="IPR035516">
    <property type="entry name" value="Gyrase/topoIV_suA_C"/>
</dbReference>
<dbReference type="InterPro" id="IPR050220">
    <property type="entry name" value="Type_II_DNA_Topoisomerases"/>
</dbReference>
<dbReference type="CDD" id="cd00187">
    <property type="entry name" value="TOP4c"/>
    <property type="match status" value="1"/>
</dbReference>
<reference evidence="10" key="1">
    <citation type="submission" date="2021-01" db="EMBL/GenBank/DDBJ databases">
        <authorList>
            <person name="Corre E."/>
            <person name="Pelletier E."/>
            <person name="Niang G."/>
            <person name="Scheremetjew M."/>
            <person name="Finn R."/>
            <person name="Kale V."/>
            <person name="Holt S."/>
            <person name="Cochrane G."/>
            <person name="Meng A."/>
            <person name="Brown T."/>
            <person name="Cohen L."/>
        </authorList>
    </citation>
    <scope>NUCLEOTIDE SEQUENCE</scope>
    <source>
        <strain evidence="10">CCMP1510</strain>
    </source>
</reference>
<dbReference type="GO" id="GO:0003677">
    <property type="term" value="F:DNA binding"/>
    <property type="evidence" value="ECO:0007669"/>
    <property type="project" value="UniProtKB-UniRule"/>
</dbReference>
<dbReference type="AlphaFoldDB" id="A0A7S3JTX9"/>
<evidence type="ECO:0000313" key="10">
    <source>
        <dbReference type="EMBL" id="CAE0364923.1"/>
    </source>
</evidence>
<dbReference type="InterPro" id="IPR013760">
    <property type="entry name" value="Topo_IIA-like_dom_sf"/>
</dbReference>
<name>A0A7S3JTX9_9STRA</name>
<dbReference type="SUPFAM" id="SSF56719">
    <property type="entry name" value="Type II DNA topoisomerase"/>
    <property type="match status" value="1"/>
</dbReference>
<dbReference type="Gene3D" id="1.10.268.10">
    <property type="entry name" value="Topoisomerase, domain 3"/>
    <property type="match status" value="1"/>
</dbReference>
<feature type="domain" description="Topo IIA-type catalytic" evidence="9">
    <location>
        <begin position="103"/>
        <end position="601"/>
    </location>
</feature>
<dbReference type="InterPro" id="IPR006691">
    <property type="entry name" value="GyrA/parC_rep"/>
</dbReference>
<gene>
    <name evidence="10" type="ORF">ALAG00032_LOCUS5665</name>
</gene>
<evidence type="ECO:0000256" key="4">
    <source>
        <dbReference type="ARBA" id="ARBA00023029"/>
    </source>
</evidence>
<evidence type="ECO:0000256" key="2">
    <source>
        <dbReference type="ARBA" id="ARBA00008263"/>
    </source>
</evidence>
<accession>A0A7S3JTX9</accession>